<gene>
    <name evidence="4" type="ordered locus">HFX_5040</name>
    <name evidence="5" type="ORF">BM92_18805</name>
    <name evidence="6" type="ORF">C439_01000</name>
    <name evidence="7" type="ORF">E6P09_18530</name>
</gene>
<reference evidence="4" key="5">
    <citation type="submission" date="2014-05" db="EMBL/GenBank/DDBJ databases">
        <authorList>
            <person name="Wang L."/>
            <person name="Yang H."/>
            <person name="Xiang H."/>
        </authorList>
    </citation>
    <scope>NUCLEOTIDE SEQUENCE</scope>
    <source>
        <strain evidence="4">CGMCC 1.2087</strain>
        <plasmid evidence="4">pHM300</plasmid>
    </source>
</reference>
<dbReference type="OrthoDB" id="226976at2157"/>
<dbReference type="KEGG" id="hme:HFX_5040"/>
<evidence type="ECO:0000313" key="10">
    <source>
        <dbReference type="Proteomes" id="UP000027075"/>
    </source>
</evidence>
<dbReference type="EMBL" id="CP001870">
    <property type="protein sequence ID" value="AFK20877.1"/>
    <property type="molecule type" value="Genomic_DNA"/>
</dbReference>
<dbReference type="Gene3D" id="3.30.310.280">
    <property type="match status" value="1"/>
</dbReference>
<dbReference type="Proteomes" id="UP000299011">
    <property type="component" value="Plasmid pHME322"/>
</dbReference>
<dbReference type="Pfam" id="PF04183">
    <property type="entry name" value="IucA_IucC"/>
    <property type="match status" value="1"/>
</dbReference>
<dbReference type="AlphaFoldDB" id="I3R9G7"/>
<dbReference type="PANTHER" id="PTHR34384">
    <property type="entry name" value="L-2,3-DIAMINOPROPANOATE--CITRATE LIGASE"/>
    <property type="match status" value="1"/>
</dbReference>
<evidence type="ECO:0000313" key="4">
    <source>
        <dbReference type="EMBL" id="AFK20877.1"/>
    </source>
</evidence>
<reference evidence="7 11" key="6">
    <citation type="submission" date="2019-04" db="EMBL/GenBank/DDBJ databases">
        <title>Methylomes of two halophilic Archaea, Haloarcula marismortui and Haloferax mediterranei.</title>
        <authorList>
            <person name="DasSarma S."/>
            <person name="DasSarma P."/>
            <person name="DasSarma S."/>
            <person name="Fomenkov A."/>
            <person name="Vincze T."/>
            <person name="Anton B.P."/>
            <person name="Roberts R.J."/>
        </authorList>
    </citation>
    <scope>NUCLEOTIDE SEQUENCE [LARGE SCALE GENOMIC DNA]</scope>
    <source>
        <strain evidence="7">ATCC 33500</strain>
        <strain evidence="11">ATCC 33500 / DSM 1411 / JCM 8866 / NBRC 14739 / NCIMB 2177 / R-4</strain>
        <plasmid evidence="7 11">pHME322</plasmid>
    </source>
</reference>
<geneLocation type="plasmid" evidence="4 8">
    <name>pHM300</name>
</geneLocation>
<dbReference type="Pfam" id="PF06276">
    <property type="entry name" value="FhuF"/>
    <property type="match status" value="1"/>
</dbReference>
<evidence type="ECO:0000259" key="3">
    <source>
        <dbReference type="Pfam" id="PF06276"/>
    </source>
</evidence>
<geneLocation type="plasmid" evidence="5 10">
    <name>HMPLAS2</name>
</geneLocation>
<feature type="domain" description="Aerobactin siderophore biosynthesis IucA/IucC-like C-terminal" evidence="3">
    <location>
        <begin position="414"/>
        <end position="576"/>
    </location>
</feature>
<evidence type="ECO:0000256" key="1">
    <source>
        <dbReference type="ARBA" id="ARBA00004924"/>
    </source>
</evidence>
<evidence type="ECO:0000259" key="2">
    <source>
        <dbReference type="Pfam" id="PF04183"/>
    </source>
</evidence>
<feature type="domain" description="Aerobactin siderophore biosynthesis IucA/IucC N-terminal" evidence="2">
    <location>
        <begin position="144"/>
        <end position="392"/>
    </location>
</feature>
<dbReference type="Proteomes" id="UP000027075">
    <property type="component" value="Plasmid HMPLAS2"/>
</dbReference>
<comment type="pathway">
    <text evidence="1">Siderophore biosynthesis.</text>
</comment>
<dbReference type="HOGENOM" id="CLU_018524_1_1_2"/>
<dbReference type="GeneID" id="40158457"/>
<dbReference type="GO" id="GO:0019290">
    <property type="term" value="P:siderophore biosynthetic process"/>
    <property type="evidence" value="ECO:0007669"/>
    <property type="project" value="InterPro"/>
</dbReference>
<dbReference type="InterPro" id="IPR007310">
    <property type="entry name" value="Aerobactin_biosyn_IucA/IucC_N"/>
</dbReference>
<dbReference type="InterPro" id="IPR022770">
    <property type="entry name" value="IucA/IucC-like_C"/>
</dbReference>
<evidence type="ECO:0000313" key="5">
    <source>
        <dbReference type="EMBL" id="AHZ24254.1"/>
    </source>
</evidence>
<name>I3R9G7_HALMT</name>
<dbReference type="PANTHER" id="PTHR34384:SF6">
    <property type="entry name" value="STAPHYLOFERRIN B SYNTHASE"/>
    <property type="match status" value="1"/>
</dbReference>
<geneLocation type="plasmid" evidence="7 11">
    <name>pHME322</name>
</geneLocation>
<accession>I3R9G7</accession>
<dbReference type="PATRIC" id="fig|523841.21.peg.202"/>
<dbReference type="Gene3D" id="1.10.510.40">
    <property type="match status" value="1"/>
</dbReference>
<dbReference type="InterPro" id="IPR037455">
    <property type="entry name" value="LucA/IucC-like"/>
</dbReference>
<proteinExistence type="predicted"/>
<dbReference type="GO" id="GO:0016881">
    <property type="term" value="F:acid-amino acid ligase activity"/>
    <property type="evidence" value="ECO:0007669"/>
    <property type="project" value="UniProtKB-ARBA"/>
</dbReference>
<evidence type="ECO:0000313" key="7">
    <source>
        <dbReference type="EMBL" id="QCQ77306.1"/>
    </source>
</evidence>
<organism evidence="4 8">
    <name type="scientific">Haloferax mediterranei (strain ATCC 33500 / DSM 1411 / JCM 8866 / NBRC 14739 / NCIMB 2177 / R-4)</name>
    <name type="common">Halobacterium mediterranei</name>
    <dbReference type="NCBI Taxonomy" id="523841"/>
    <lineage>
        <taxon>Archaea</taxon>
        <taxon>Methanobacteriati</taxon>
        <taxon>Methanobacteriota</taxon>
        <taxon>Stenosarchaea group</taxon>
        <taxon>Halobacteria</taxon>
        <taxon>Halobacteriales</taxon>
        <taxon>Haloferacaceae</taxon>
        <taxon>Haloferax</taxon>
    </lineage>
</organism>
<sequence length="609" mass="69787">MNGQDMLTNALETERWTGVNRELLAKMLEEFLYEELLEPIEQRTDEEWTQYRLDYGSVAYRFKAKSRPFDSYRVDVDSIERKEDGEWTAATDAVQFLLDARESLGVAPETASHLVREYNNTLLADAHIDARKEGVEESILDMDYPAIEGEMEGHPWFTINKGRIGFGYDDYQSYAPELKTPQSLVWIAVHRAFADFRSVDGLDYESLLTQQLEDTTAEFADTLRSKGHDPDSYYYLPVHEWQWDNTVAQLFAGEIASDAIVPLGTGPDTYLPQQSVRTLTNISDPEKPHVKVPIRVLNTIVYRGLPGQQALEAPRVTEYVKSIRDDDSFLRDDCNLVLPGEIASINYDHPKFSQLDDAPYQYHELLGAVWRESVESLVEDDEQVLPLSALMHEDTDGTPIVSKLADRAGCSVDEWLADCFDVLLPPLLHYLYKYGLVFMPHGTNTMLVLRDGKPTRLAIKDYVDEIAVSEVWLPELDRLPDGLYEHEDIIHQRPPEGMCQHIVGTLFICVLRYVADLLNRREGYDEDQLWRQVRASIEDYQSQFPELEERFELFDLFKPEYDKLCLNRNRLVEYGYSDDHAPPEVAAYGTVSNALAELEPTIRTGPTSE</sequence>
<evidence type="ECO:0000313" key="9">
    <source>
        <dbReference type="Proteomes" id="UP000011603"/>
    </source>
</evidence>
<keyword evidence="4" id="KW-0614">Plasmid</keyword>
<reference evidence="6 9" key="3">
    <citation type="journal article" date="2014" name="PLoS Genet.">
        <title>Phylogenetically driven sequencing of extremely halophilic archaea reveals strategies for static and dynamic osmo-response.</title>
        <authorList>
            <person name="Becker E.A."/>
            <person name="Seitzer P.M."/>
            <person name="Tritt A."/>
            <person name="Larsen D."/>
            <person name="Krusor M."/>
            <person name="Yao A.I."/>
            <person name="Wu D."/>
            <person name="Madern D."/>
            <person name="Eisen J.A."/>
            <person name="Darling A.E."/>
            <person name="Facciotti M.T."/>
        </authorList>
    </citation>
    <scope>NUCLEOTIDE SEQUENCE [LARGE SCALE GENOMIC DNA]</scope>
    <source>
        <strain evidence="6">ATCC 33500</strain>
        <strain evidence="9">ATCC 33500 / DSM 1411 / JCM 8866 / NBRC 14739 / NCIMB 2177 / R-4</strain>
    </source>
</reference>
<dbReference type="Gene3D" id="6.10.250.3370">
    <property type="match status" value="1"/>
</dbReference>
<dbReference type="Proteomes" id="UP000006469">
    <property type="component" value="Plasmid pHM300"/>
</dbReference>
<evidence type="ECO:0000313" key="11">
    <source>
        <dbReference type="Proteomes" id="UP000299011"/>
    </source>
</evidence>
<reference evidence="5 10" key="4">
    <citation type="submission" date="2014-04" db="EMBL/GenBank/DDBJ databases">
        <title>Transcriptional profiles of Haloferax mediterranei on the basis of nitrogen availability.</title>
        <authorList>
            <person name="Bautista V."/>
        </authorList>
    </citation>
    <scope>NUCLEOTIDE SEQUENCE [LARGE SCALE GENOMIC DNA]</scope>
    <source>
        <strain evidence="5">ATCC 33500</strain>
        <strain evidence="10">ATCC 33500 / DSM 1411 / JCM 8866 / NBRC 14739 / NCIMB 2177 / R-4</strain>
        <plasmid evidence="5">HMPLAS2</plasmid>
        <plasmid evidence="10">Plasmid HMPLAS2</plasmid>
    </source>
</reference>
<keyword evidence="9" id="KW-1185">Reference proteome</keyword>
<reference evidence="4 8" key="2">
    <citation type="journal article" date="2012" name="J. Bacteriol.">
        <title>Complete genome sequence of the metabolically versatile halophilic archaeon Haloferax mediterranei, a poly(3-hydroxybutyrate-co-3-hydroxyvalerate) producer.</title>
        <authorList>
            <person name="Han J."/>
            <person name="Zhang F."/>
            <person name="Hou J."/>
            <person name="Liu X."/>
            <person name="Li M."/>
            <person name="Liu H."/>
            <person name="Cai L."/>
            <person name="Zhang B."/>
            <person name="Chen Y."/>
            <person name="Zhou J."/>
            <person name="Hu S."/>
            <person name="Xiang H."/>
        </authorList>
    </citation>
    <scope>NUCLEOTIDE SEQUENCE [LARGE SCALE GENOMIC DNA]</scope>
    <source>
        <strain evidence="8">ATCC 33500 / DSM 1411 / JCM 8866 / NBRC 14739 / NCIMB 2177 / R-4</strain>
        <strain evidence="4">CGMCC 1.2087</strain>
        <plasmid evidence="8">pHM300</plasmid>
    </source>
</reference>
<evidence type="ECO:0000313" key="8">
    <source>
        <dbReference type="Proteomes" id="UP000006469"/>
    </source>
</evidence>
<dbReference type="EMBL" id="CP039141">
    <property type="protein sequence ID" value="QCQ77306.1"/>
    <property type="molecule type" value="Genomic_DNA"/>
</dbReference>
<evidence type="ECO:0000313" key="6">
    <source>
        <dbReference type="EMBL" id="EMA05333.1"/>
    </source>
</evidence>
<dbReference type="EMBL" id="CP007553">
    <property type="protein sequence ID" value="AHZ24254.1"/>
    <property type="molecule type" value="Genomic_DNA"/>
</dbReference>
<protein>
    <submittedName>
        <fullName evidence="5">Iron transporter</fullName>
    </submittedName>
    <submittedName>
        <fullName evidence="4 7">Siderophore biosynthesis protein</fullName>
    </submittedName>
</protein>
<dbReference type="RefSeq" id="WP_004056405.1">
    <property type="nucleotide sequence ID" value="NC_017943.1"/>
</dbReference>
<dbReference type="Proteomes" id="UP000011603">
    <property type="component" value="Unassembled WGS sequence"/>
</dbReference>
<dbReference type="EMBL" id="AOLO01000001">
    <property type="protein sequence ID" value="EMA05333.1"/>
    <property type="molecule type" value="Genomic_DNA"/>
</dbReference>
<reference evidence="4" key="1">
    <citation type="journal article" date="2012" name="Appl. Environ. Microbiol.">
        <title>Identification of the haloarchaeal phasin (PhaP) that functions in polyhydroxyalkanoate accumulation and granule formation in Haloferax mediterranei.</title>
        <authorList>
            <person name="Cai S."/>
            <person name="Cai L."/>
            <person name="Liu H."/>
            <person name="Liu X."/>
            <person name="Han J."/>
            <person name="Zhou J."/>
            <person name="Xiang H."/>
        </authorList>
    </citation>
    <scope>NUCLEOTIDE SEQUENCE</scope>
    <source>
        <strain evidence="4">CGMCC 1.2087</strain>
    </source>
</reference>